<dbReference type="PANTHER" id="PTHR30390:SF8">
    <property type="entry name" value="SUGAR ISOMERASE (SIS)"/>
    <property type="match status" value="1"/>
</dbReference>
<dbReference type="GO" id="GO:0097367">
    <property type="term" value="F:carbohydrate derivative binding"/>
    <property type="evidence" value="ECO:0007669"/>
    <property type="project" value="InterPro"/>
</dbReference>
<reference evidence="2" key="1">
    <citation type="journal article" date="2020" name="mSystems">
        <title>Genome- and Community-Level Interaction Insights into Carbon Utilization and Element Cycling Functions of Hydrothermarchaeota in Hydrothermal Sediment.</title>
        <authorList>
            <person name="Zhou Z."/>
            <person name="Liu Y."/>
            <person name="Xu W."/>
            <person name="Pan J."/>
            <person name="Luo Z.H."/>
            <person name="Li M."/>
        </authorList>
    </citation>
    <scope>NUCLEOTIDE SEQUENCE [LARGE SCALE GENOMIC DNA]</scope>
    <source>
        <strain evidence="2">SpSt-769</strain>
    </source>
</reference>
<dbReference type="EMBL" id="DTGT01000179">
    <property type="protein sequence ID" value="HGH60769.1"/>
    <property type="molecule type" value="Genomic_DNA"/>
</dbReference>
<dbReference type="Gene3D" id="3.40.50.10490">
    <property type="entry name" value="Glucose-6-phosphate isomerase like protein, domain 1"/>
    <property type="match status" value="1"/>
</dbReference>
<dbReference type="PROSITE" id="PS51464">
    <property type="entry name" value="SIS"/>
    <property type="match status" value="1"/>
</dbReference>
<dbReference type="Pfam" id="PF13580">
    <property type="entry name" value="SIS_2"/>
    <property type="match status" value="1"/>
</dbReference>
<dbReference type="InterPro" id="IPR035461">
    <property type="entry name" value="GmhA/DiaA"/>
</dbReference>
<dbReference type="InterPro" id="IPR001347">
    <property type="entry name" value="SIS_dom"/>
</dbReference>
<gene>
    <name evidence="2" type="ORF">ENV54_05665</name>
</gene>
<evidence type="ECO:0000259" key="1">
    <source>
        <dbReference type="PROSITE" id="PS51464"/>
    </source>
</evidence>
<dbReference type="InterPro" id="IPR046348">
    <property type="entry name" value="SIS_dom_sf"/>
</dbReference>
<protein>
    <submittedName>
        <fullName evidence="2">SIS domain-containing protein</fullName>
    </submittedName>
</protein>
<dbReference type="CDD" id="cd05006">
    <property type="entry name" value="SIS_GmhA"/>
    <property type="match status" value="1"/>
</dbReference>
<evidence type="ECO:0000313" key="2">
    <source>
        <dbReference type="EMBL" id="HGH60769.1"/>
    </source>
</evidence>
<feature type="domain" description="SIS" evidence="1">
    <location>
        <begin position="41"/>
        <end position="203"/>
    </location>
</feature>
<name>A0A7C4ES00_9BACT</name>
<sequence>MTDRSTLTAGETFSPVAFAQRYVQRVQNLLKNLDINAVAAVIDVFIDARQRGNTIFFVGNGGSAATAEHFANDLTVGAASGGGPLFRAVSLASNMALLTCIANDFGYDCVFERQLSNLMKAGDVVVGISASGNSPNVVKALEYAANNAGIPIAIVGFDGGRMKNIAKHIIHLASPKGDYGPVEDVQLVLDHLITQCLAELDRKTRAPESEPCDPAA</sequence>
<dbReference type="InterPro" id="IPR050099">
    <property type="entry name" value="SIS_GmhA/DiaA_subfam"/>
</dbReference>
<proteinExistence type="predicted"/>
<dbReference type="PANTHER" id="PTHR30390">
    <property type="entry name" value="SEDOHEPTULOSE 7-PHOSPHATE ISOMERASE / DNAA INITIATOR-ASSOCIATING FACTOR FOR REPLICATION INITIATION"/>
    <property type="match status" value="1"/>
</dbReference>
<dbReference type="AlphaFoldDB" id="A0A7C4ES00"/>
<accession>A0A7C4ES00</accession>
<comment type="caution">
    <text evidence="2">The sequence shown here is derived from an EMBL/GenBank/DDBJ whole genome shotgun (WGS) entry which is preliminary data.</text>
</comment>
<dbReference type="SUPFAM" id="SSF53697">
    <property type="entry name" value="SIS domain"/>
    <property type="match status" value="1"/>
</dbReference>
<organism evidence="2">
    <name type="scientific">Desulfomonile tiedjei</name>
    <dbReference type="NCBI Taxonomy" id="2358"/>
    <lineage>
        <taxon>Bacteria</taxon>
        <taxon>Pseudomonadati</taxon>
        <taxon>Thermodesulfobacteriota</taxon>
        <taxon>Desulfomonilia</taxon>
        <taxon>Desulfomonilales</taxon>
        <taxon>Desulfomonilaceae</taxon>
        <taxon>Desulfomonile</taxon>
    </lineage>
</organism>
<dbReference type="GO" id="GO:1901135">
    <property type="term" value="P:carbohydrate derivative metabolic process"/>
    <property type="evidence" value="ECO:0007669"/>
    <property type="project" value="InterPro"/>
</dbReference>